<dbReference type="OrthoDB" id="2117996at2759"/>
<evidence type="ECO:0000313" key="3">
    <source>
        <dbReference type="Proteomes" id="UP000076881"/>
    </source>
</evidence>
<dbReference type="Proteomes" id="UP000076881">
    <property type="component" value="Unassembled WGS sequence"/>
</dbReference>
<name>A0A168BHH8_CORDF</name>
<feature type="region of interest" description="Disordered" evidence="1">
    <location>
        <begin position="42"/>
        <end position="62"/>
    </location>
</feature>
<accession>A0A168BHH8</accession>
<feature type="compositionally biased region" description="Gly residues" evidence="1">
    <location>
        <begin position="42"/>
        <end position="58"/>
    </location>
</feature>
<dbReference type="AlphaFoldDB" id="A0A168BHH8"/>
<dbReference type="PROSITE" id="PS51257">
    <property type="entry name" value="PROKAR_LIPOPROTEIN"/>
    <property type="match status" value="1"/>
</dbReference>
<evidence type="ECO:0000256" key="1">
    <source>
        <dbReference type="SAM" id="MobiDB-lite"/>
    </source>
</evidence>
<comment type="caution">
    <text evidence="2">The sequence shown here is derived from an EMBL/GenBank/DDBJ whole genome shotgun (WGS) entry which is preliminary data.</text>
</comment>
<proteinExistence type="predicted"/>
<sequence length="396" mass="43045">MHYLKVFAIATTFSACSNAANSFFDGSFSGLFPGFSDLTGGNGGNNGNGGRAGGGTAGGRPPSTNAIDNAQQSWQRDTGIVSQFLSTATSLPRNQLQAAASKALSAENDELTHKAVLDRMFLNGPRQNRLASIRQANNALETQGNFQLVVDGLDLLASRGARMSPQQVERKITSITTELLSILALALADAGVTLTELYVSCFPRFVGFAQLRTHEPQTVAELELQLRMAFASLQVFYFGYRGMNYAGIRETPLAEAELAYMRAYLQAAVTASPQLKILNLDFYPYSIFSGSSDRDEDLLEPGSVFTSRTMGCGDTISQLTRVIVHDMALKSDELAPLLSRLGAKMAYLSMYNITLLDACWAPLLDAVRDIISQRCRVNLSDLLGAEFGNERRHYKS</sequence>
<dbReference type="EMBL" id="AZHF01000010">
    <property type="protein sequence ID" value="OAA70123.1"/>
    <property type="molecule type" value="Genomic_DNA"/>
</dbReference>
<reference evidence="2 3" key="1">
    <citation type="journal article" date="2016" name="Genome Biol. Evol.">
        <title>Divergent and convergent evolution of fungal pathogenicity.</title>
        <authorList>
            <person name="Shang Y."/>
            <person name="Xiao G."/>
            <person name="Zheng P."/>
            <person name="Cen K."/>
            <person name="Zhan S."/>
            <person name="Wang C."/>
        </authorList>
    </citation>
    <scope>NUCLEOTIDE SEQUENCE [LARGE SCALE GENOMIC DNA]</scope>
    <source>
        <strain evidence="2 3">RCEF 1005</strain>
    </source>
</reference>
<keyword evidence="3" id="KW-1185">Reference proteome</keyword>
<organism evidence="2 3">
    <name type="scientific">Akanthomyces lecanii RCEF 1005</name>
    <dbReference type="NCBI Taxonomy" id="1081108"/>
    <lineage>
        <taxon>Eukaryota</taxon>
        <taxon>Fungi</taxon>
        <taxon>Dikarya</taxon>
        <taxon>Ascomycota</taxon>
        <taxon>Pezizomycotina</taxon>
        <taxon>Sordariomycetes</taxon>
        <taxon>Hypocreomycetidae</taxon>
        <taxon>Hypocreales</taxon>
        <taxon>Cordycipitaceae</taxon>
        <taxon>Akanthomyces</taxon>
        <taxon>Cordyceps confragosa</taxon>
    </lineage>
</organism>
<dbReference type="STRING" id="1081108.A0A168BHH8"/>
<protein>
    <submittedName>
        <fullName evidence="2">Uncharacterized protein</fullName>
    </submittedName>
</protein>
<evidence type="ECO:0000313" key="2">
    <source>
        <dbReference type="EMBL" id="OAA70123.1"/>
    </source>
</evidence>
<gene>
    <name evidence="2" type="ORF">LEL_09939</name>
</gene>